<evidence type="ECO:0000256" key="3">
    <source>
        <dbReference type="SAM" id="Phobius"/>
    </source>
</evidence>
<reference evidence="5 6" key="1">
    <citation type="submission" date="2024-09" db="EMBL/GenBank/DDBJ databases">
        <authorList>
            <person name="Sun Q."/>
            <person name="Mori K."/>
        </authorList>
    </citation>
    <scope>NUCLEOTIDE SEQUENCE [LARGE SCALE GENOMIC DNA]</scope>
    <source>
        <strain evidence="5 6">CCM 7759</strain>
    </source>
</reference>
<comment type="caution">
    <text evidence="5">The sequence shown here is derived from an EMBL/GenBank/DDBJ whole genome shotgun (WGS) entry which is preliminary data.</text>
</comment>
<evidence type="ECO:0000313" key="6">
    <source>
        <dbReference type="Proteomes" id="UP001589776"/>
    </source>
</evidence>
<accession>A0ABV6DP99</accession>
<dbReference type="PANTHER" id="PTHR22911:SF137">
    <property type="entry name" value="SOLUTE CARRIER FAMILY 35 MEMBER G2-RELATED"/>
    <property type="match status" value="1"/>
</dbReference>
<dbReference type="Pfam" id="PF00892">
    <property type="entry name" value="EamA"/>
    <property type="match status" value="2"/>
</dbReference>
<keyword evidence="3" id="KW-0812">Transmembrane</keyword>
<dbReference type="Gene3D" id="1.10.3730.20">
    <property type="match status" value="2"/>
</dbReference>
<proteinExistence type="inferred from homology"/>
<evidence type="ECO:0000256" key="1">
    <source>
        <dbReference type="ARBA" id="ARBA00004127"/>
    </source>
</evidence>
<feature type="transmembrane region" description="Helical" evidence="3">
    <location>
        <begin position="89"/>
        <end position="108"/>
    </location>
</feature>
<dbReference type="InterPro" id="IPR037185">
    <property type="entry name" value="EmrE-like"/>
</dbReference>
<feature type="transmembrane region" description="Helical" evidence="3">
    <location>
        <begin position="56"/>
        <end position="77"/>
    </location>
</feature>
<feature type="domain" description="EamA" evidence="4">
    <location>
        <begin position="2"/>
        <end position="130"/>
    </location>
</feature>
<keyword evidence="3" id="KW-1133">Transmembrane helix</keyword>
<dbReference type="RefSeq" id="WP_377471842.1">
    <property type="nucleotide sequence ID" value="NZ_JBHLWN010000074.1"/>
</dbReference>
<dbReference type="EMBL" id="JBHLWN010000074">
    <property type="protein sequence ID" value="MFC0214470.1"/>
    <property type="molecule type" value="Genomic_DNA"/>
</dbReference>
<keyword evidence="6" id="KW-1185">Reference proteome</keyword>
<keyword evidence="3" id="KW-0472">Membrane</keyword>
<comment type="similarity">
    <text evidence="2">Belongs to the EamA transporter family.</text>
</comment>
<feature type="domain" description="EamA" evidence="4">
    <location>
        <begin position="143"/>
        <end position="293"/>
    </location>
</feature>
<sequence length="296" mass="32083">MWLLLALTSAVCFGLRGICYHWTSKKQLDRNLTLFGVFASGAVGSLALTLLTGQQWTPAVLTGLMMGLFSFAANASLFKGFAVGKSSLIAIMSGLPPVVVVILAYALWGETLTAGQWVAFALIVTGILVVRYSDDLRKGGLQGLQWGVLVMMFFGLNDMSGKLSTRLHADLFPTLTLMFIMGSVCFGGWWLLGNRKRKLEQETEPGHQPNHVQANGWTPRRTFFTGMLIGLTNLCGMVLIVSAFRTGVTGLVSAVVALNILMILLYTHVFVKEKLRPTEWSGVALAVGGILVLQLA</sequence>
<protein>
    <submittedName>
        <fullName evidence="5">EamA family transporter</fullName>
    </submittedName>
</protein>
<dbReference type="Proteomes" id="UP001589776">
    <property type="component" value="Unassembled WGS sequence"/>
</dbReference>
<evidence type="ECO:0000313" key="5">
    <source>
        <dbReference type="EMBL" id="MFC0214470.1"/>
    </source>
</evidence>
<gene>
    <name evidence="5" type="ORF">ACFFK0_18730</name>
</gene>
<feature type="transmembrane region" description="Helical" evidence="3">
    <location>
        <begin position="139"/>
        <end position="156"/>
    </location>
</feature>
<dbReference type="SUPFAM" id="SSF103481">
    <property type="entry name" value="Multidrug resistance efflux transporter EmrE"/>
    <property type="match status" value="2"/>
</dbReference>
<feature type="transmembrane region" description="Helical" evidence="3">
    <location>
        <begin position="171"/>
        <end position="192"/>
    </location>
</feature>
<dbReference type="InterPro" id="IPR000620">
    <property type="entry name" value="EamA_dom"/>
</dbReference>
<dbReference type="PANTHER" id="PTHR22911">
    <property type="entry name" value="ACYL-MALONYL CONDENSING ENZYME-RELATED"/>
    <property type="match status" value="1"/>
</dbReference>
<comment type="subcellular location">
    <subcellularLocation>
        <location evidence="1">Endomembrane system</location>
        <topology evidence="1">Multi-pass membrane protein</topology>
    </subcellularLocation>
</comment>
<organism evidence="5 6">
    <name type="scientific">Paenibacillus chartarius</name>
    <dbReference type="NCBI Taxonomy" id="747481"/>
    <lineage>
        <taxon>Bacteria</taxon>
        <taxon>Bacillati</taxon>
        <taxon>Bacillota</taxon>
        <taxon>Bacilli</taxon>
        <taxon>Bacillales</taxon>
        <taxon>Paenibacillaceae</taxon>
        <taxon>Paenibacillus</taxon>
    </lineage>
</organism>
<name>A0ABV6DP99_9BACL</name>
<feature type="transmembrane region" description="Helical" evidence="3">
    <location>
        <begin position="223"/>
        <end position="244"/>
    </location>
</feature>
<feature type="transmembrane region" description="Helical" evidence="3">
    <location>
        <begin position="114"/>
        <end position="132"/>
    </location>
</feature>
<feature type="transmembrane region" description="Helical" evidence="3">
    <location>
        <begin position="250"/>
        <end position="271"/>
    </location>
</feature>
<evidence type="ECO:0000256" key="2">
    <source>
        <dbReference type="ARBA" id="ARBA00007362"/>
    </source>
</evidence>
<evidence type="ECO:0000259" key="4">
    <source>
        <dbReference type="Pfam" id="PF00892"/>
    </source>
</evidence>